<name>A0A6P2CAN2_9NOCA</name>
<feature type="transmembrane region" description="Helical" evidence="9">
    <location>
        <begin position="113"/>
        <end position="131"/>
    </location>
</feature>
<gene>
    <name evidence="11" type="ORF">DW322_02990</name>
</gene>
<proteinExistence type="predicted"/>
<keyword evidence="4" id="KW-0808">Transferase</keyword>
<dbReference type="EMBL" id="QRCM01000001">
    <property type="protein sequence ID" value="TXG89392.1"/>
    <property type="molecule type" value="Genomic_DNA"/>
</dbReference>
<feature type="transmembrane region" description="Helical" evidence="9">
    <location>
        <begin position="12"/>
        <end position="33"/>
    </location>
</feature>
<dbReference type="PANTHER" id="PTHR24421">
    <property type="entry name" value="NITRATE/NITRITE SENSOR PROTEIN NARX-RELATED"/>
    <property type="match status" value="1"/>
</dbReference>
<comment type="catalytic activity">
    <reaction evidence="1">
        <text>ATP + protein L-histidine = ADP + protein N-phospho-L-histidine.</text>
        <dbReference type="EC" id="2.7.13.3"/>
    </reaction>
</comment>
<feature type="transmembrane region" description="Helical" evidence="9">
    <location>
        <begin position="292"/>
        <end position="311"/>
    </location>
</feature>
<evidence type="ECO:0000256" key="2">
    <source>
        <dbReference type="ARBA" id="ARBA00012438"/>
    </source>
</evidence>
<evidence type="ECO:0000256" key="8">
    <source>
        <dbReference type="ARBA" id="ARBA00023012"/>
    </source>
</evidence>
<comment type="caution">
    <text evidence="11">The sequence shown here is derived from an EMBL/GenBank/DDBJ whole genome shotgun (WGS) entry which is preliminary data.</text>
</comment>
<sequence length="666" mass="69162">MARPVRVGGGSGVAAVVLAALCWTIAVASLVVFVLARPVVSADQLFFVVDVVGCVVYGTVAAVVLARRVHPVPVIMGAGAIGIGVAGFGYAWSQLAAASPSLWAADVVYPLQNTAWIPGTLALFLVVPWLVRSGAIPVAAWWGVALGTAVTVWYFVFRTFTDLSPAVELMPVLVAGALTAAVTARRRATGRTEDRIGMGWLACGTALMTAAYLPLLLPATMPMWWVVTPLVHLAVQAFFPAAILVVVLRQRMWGIELAVDRATVVGALTVALIAIYCVVTTALAAVPPVSGTGAQLVTAAAVAVAVVPLRVRLERSVRRLVYGEGADPARAVRALGREFGRADTPGGLVEGLAAGVGAALRLAAVTVRTSDGEVVARWADPRWEVPGEWVSTPLRHGSREIGILDAAPPPGERLDERGRRTLDELGAVVTGGLVVARAHADVEEARERLVTARLDERAAIRRELHDGLGPSLAGIRLGLHAVGTLVTRDPDAAARTLAALQEQLDAQVDGVRTLARSMFPPVLDELGLGPALTELRRTHAASGFEIALSLDLPDDCAPSVATAAYGIAVEAVTNARRHSGADGCAVELRNSVCEGESVVELTVTDRGRGFLGTKGAGVGMRTMRERAAAVGGSVEVSAAQPHGTVVRAVLPLAPAAVPVADVVGAS</sequence>
<reference evidence="11 12" key="1">
    <citation type="submission" date="2018-07" db="EMBL/GenBank/DDBJ databases">
        <title>Genome sequence of Rhodococcus rhodnii ATCC 35071 from Rhodnius prolixus.</title>
        <authorList>
            <person name="Patel V."/>
            <person name="Vogel K.J."/>
        </authorList>
    </citation>
    <scope>NUCLEOTIDE SEQUENCE [LARGE SCALE GENOMIC DNA]</scope>
    <source>
        <strain evidence="11 12">ATCC 35071</strain>
    </source>
</reference>
<dbReference type="Gene3D" id="3.30.565.10">
    <property type="entry name" value="Histidine kinase-like ATPase, C-terminal domain"/>
    <property type="match status" value="1"/>
</dbReference>
<feature type="transmembrane region" description="Helical" evidence="9">
    <location>
        <begin position="138"/>
        <end position="157"/>
    </location>
</feature>
<evidence type="ECO:0000256" key="1">
    <source>
        <dbReference type="ARBA" id="ARBA00000085"/>
    </source>
</evidence>
<evidence type="ECO:0000259" key="10">
    <source>
        <dbReference type="SMART" id="SM00387"/>
    </source>
</evidence>
<evidence type="ECO:0000256" key="9">
    <source>
        <dbReference type="SAM" id="Phobius"/>
    </source>
</evidence>
<dbReference type="EC" id="2.7.13.3" evidence="2"/>
<evidence type="ECO:0000256" key="7">
    <source>
        <dbReference type="ARBA" id="ARBA00022840"/>
    </source>
</evidence>
<keyword evidence="6 11" id="KW-0418">Kinase</keyword>
<dbReference type="GO" id="GO:0005524">
    <property type="term" value="F:ATP binding"/>
    <property type="evidence" value="ECO:0007669"/>
    <property type="project" value="UniProtKB-KW"/>
</dbReference>
<evidence type="ECO:0000313" key="12">
    <source>
        <dbReference type="Proteomes" id="UP000471120"/>
    </source>
</evidence>
<dbReference type="PANTHER" id="PTHR24421:SF10">
    <property type="entry name" value="NITRATE_NITRITE SENSOR PROTEIN NARQ"/>
    <property type="match status" value="1"/>
</dbReference>
<evidence type="ECO:0000256" key="6">
    <source>
        <dbReference type="ARBA" id="ARBA00022777"/>
    </source>
</evidence>
<dbReference type="GO" id="GO:0016020">
    <property type="term" value="C:membrane"/>
    <property type="evidence" value="ECO:0007669"/>
    <property type="project" value="InterPro"/>
</dbReference>
<evidence type="ECO:0000256" key="5">
    <source>
        <dbReference type="ARBA" id="ARBA00022741"/>
    </source>
</evidence>
<dbReference type="Gene3D" id="1.20.5.1930">
    <property type="match status" value="1"/>
</dbReference>
<dbReference type="GO" id="GO:0000155">
    <property type="term" value="F:phosphorelay sensor kinase activity"/>
    <property type="evidence" value="ECO:0007669"/>
    <property type="project" value="InterPro"/>
</dbReference>
<keyword evidence="7" id="KW-0067">ATP-binding</keyword>
<dbReference type="RefSeq" id="WP_010839561.1">
    <property type="nucleotide sequence ID" value="NZ_QRCM01000001.1"/>
</dbReference>
<organism evidence="11 12">
    <name type="scientific">Rhodococcus rhodnii</name>
    <dbReference type="NCBI Taxonomy" id="38312"/>
    <lineage>
        <taxon>Bacteria</taxon>
        <taxon>Bacillati</taxon>
        <taxon>Actinomycetota</taxon>
        <taxon>Actinomycetes</taxon>
        <taxon>Mycobacteriales</taxon>
        <taxon>Nocardiaceae</taxon>
        <taxon>Rhodococcus</taxon>
    </lineage>
</organism>
<evidence type="ECO:0000256" key="4">
    <source>
        <dbReference type="ARBA" id="ARBA00022679"/>
    </source>
</evidence>
<dbReference type="Pfam" id="PF02518">
    <property type="entry name" value="HATPase_c"/>
    <property type="match status" value="1"/>
</dbReference>
<accession>A0A6P2CAN2</accession>
<dbReference type="InterPro" id="IPR011712">
    <property type="entry name" value="Sig_transdc_His_kin_sub3_dim/P"/>
</dbReference>
<feature type="domain" description="Histidine kinase/HSP90-like ATPase" evidence="10">
    <location>
        <begin position="559"/>
        <end position="654"/>
    </location>
</feature>
<keyword evidence="9" id="KW-1133">Transmembrane helix</keyword>
<feature type="transmembrane region" description="Helical" evidence="9">
    <location>
        <begin position="196"/>
        <end position="217"/>
    </location>
</feature>
<dbReference type="Pfam" id="PF07730">
    <property type="entry name" value="HisKA_3"/>
    <property type="match status" value="1"/>
</dbReference>
<keyword evidence="9" id="KW-0812">Transmembrane</keyword>
<dbReference type="SUPFAM" id="SSF55874">
    <property type="entry name" value="ATPase domain of HSP90 chaperone/DNA topoisomerase II/histidine kinase"/>
    <property type="match status" value="1"/>
</dbReference>
<protein>
    <recommendedName>
        <fullName evidence="2">histidine kinase</fullName>
        <ecNumber evidence="2">2.7.13.3</ecNumber>
    </recommendedName>
</protein>
<evidence type="ECO:0000313" key="11">
    <source>
        <dbReference type="EMBL" id="TXG89392.1"/>
    </source>
</evidence>
<feature type="transmembrane region" description="Helical" evidence="9">
    <location>
        <begin position="45"/>
        <end position="65"/>
    </location>
</feature>
<keyword evidence="9" id="KW-0472">Membrane</keyword>
<feature type="transmembrane region" description="Helical" evidence="9">
    <location>
        <begin position="223"/>
        <end position="248"/>
    </location>
</feature>
<keyword evidence="3" id="KW-0597">Phosphoprotein</keyword>
<dbReference type="CDD" id="cd16917">
    <property type="entry name" value="HATPase_UhpB-NarQ-NarX-like"/>
    <property type="match status" value="1"/>
</dbReference>
<feature type="transmembrane region" description="Helical" evidence="9">
    <location>
        <begin position="264"/>
        <end position="286"/>
    </location>
</feature>
<dbReference type="GO" id="GO:0046983">
    <property type="term" value="F:protein dimerization activity"/>
    <property type="evidence" value="ECO:0007669"/>
    <property type="project" value="InterPro"/>
</dbReference>
<keyword evidence="5" id="KW-0547">Nucleotide-binding</keyword>
<dbReference type="SMART" id="SM00387">
    <property type="entry name" value="HATPase_c"/>
    <property type="match status" value="1"/>
</dbReference>
<dbReference type="InterPro" id="IPR050482">
    <property type="entry name" value="Sensor_HK_TwoCompSys"/>
</dbReference>
<dbReference type="AlphaFoldDB" id="A0A6P2CAN2"/>
<dbReference type="Proteomes" id="UP000471120">
    <property type="component" value="Unassembled WGS sequence"/>
</dbReference>
<evidence type="ECO:0000256" key="3">
    <source>
        <dbReference type="ARBA" id="ARBA00022553"/>
    </source>
</evidence>
<feature type="transmembrane region" description="Helical" evidence="9">
    <location>
        <begin position="163"/>
        <end position="184"/>
    </location>
</feature>
<feature type="transmembrane region" description="Helical" evidence="9">
    <location>
        <begin position="72"/>
        <end position="93"/>
    </location>
</feature>
<dbReference type="InterPro" id="IPR003594">
    <property type="entry name" value="HATPase_dom"/>
</dbReference>
<keyword evidence="8" id="KW-0902">Two-component regulatory system</keyword>
<dbReference type="InterPro" id="IPR036890">
    <property type="entry name" value="HATPase_C_sf"/>
</dbReference>